<organism evidence="2 3">
    <name type="scientific">Botryosphaeria dothidea</name>
    <dbReference type="NCBI Taxonomy" id="55169"/>
    <lineage>
        <taxon>Eukaryota</taxon>
        <taxon>Fungi</taxon>
        <taxon>Dikarya</taxon>
        <taxon>Ascomycota</taxon>
        <taxon>Pezizomycotina</taxon>
        <taxon>Dothideomycetes</taxon>
        <taxon>Dothideomycetes incertae sedis</taxon>
        <taxon>Botryosphaeriales</taxon>
        <taxon>Botryosphaeriaceae</taxon>
        <taxon>Botryosphaeria</taxon>
    </lineage>
</organism>
<evidence type="ECO:0000313" key="2">
    <source>
        <dbReference type="EMBL" id="KAF4311824.1"/>
    </source>
</evidence>
<name>A0A8H4J4I4_9PEZI</name>
<keyword evidence="3" id="KW-1185">Reference proteome</keyword>
<comment type="caution">
    <text evidence="2">The sequence shown here is derived from an EMBL/GenBank/DDBJ whole genome shotgun (WGS) entry which is preliminary data.</text>
</comment>
<proteinExistence type="predicted"/>
<dbReference type="Proteomes" id="UP000572817">
    <property type="component" value="Unassembled WGS sequence"/>
</dbReference>
<feature type="region of interest" description="Disordered" evidence="1">
    <location>
        <begin position="1"/>
        <end position="35"/>
    </location>
</feature>
<dbReference type="EMBL" id="WWBZ02000008">
    <property type="protein sequence ID" value="KAF4311824.1"/>
    <property type="molecule type" value="Genomic_DNA"/>
</dbReference>
<evidence type="ECO:0000256" key="1">
    <source>
        <dbReference type="SAM" id="MobiDB-lite"/>
    </source>
</evidence>
<evidence type="ECO:0000313" key="3">
    <source>
        <dbReference type="Proteomes" id="UP000572817"/>
    </source>
</evidence>
<reference evidence="2" key="1">
    <citation type="submission" date="2020-04" db="EMBL/GenBank/DDBJ databases">
        <title>Genome Assembly and Annotation of Botryosphaeria dothidea sdau 11-99, a Latent Pathogen of Apple Fruit Ring Rot in China.</title>
        <authorList>
            <person name="Yu C."/>
            <person name="Diao Y."/>
            <person name="Lu Q."/>
            <person name="Zhao J."/>
            <person name="Cui S."/>
            <person name="Peng C."/>
            <person name="He B."/>
            <person name="Liu H."/>
        </authorList>
    </citation>
    <scope>NUCLEOTIDE SEQUENCE [LARGE SCALE GENOMIC DNA]</scope>
    <source>
        <strain evidence="2">Sdau11-99</strain>
    </source>
</reference>
<accession>A0A8H4J4I4</accession>
<gene>
    <name evidence="2" type="ORF">GTA08_BOTSDO12686</name>
</gene>
<dbReference type="AlphaFoldDB" id="A0A8H4J4I4"/>
<protein>
    <submittedName>
        <fullName evidence="2">Uncharacterized protein</fullName>
    </submittedName>
</protein>
<sequence length="187" mass="20624">MPKARRMSARISARTGAGVSKPKRSSSSTVKMEEDQPNFQSMGAAYTTLATECPKIPNALRIERFEARIVAAVTEQIDRLKEEMREGFNRCEKSIATLDKNTQARLMNSQLWRNPGSRLQPLHNTATFEPIADFPATIDAANRLSGAAVTRLLAQLGIVVDASQTVAEKRRAFKRAVGVLSEISSNY</sequence>